<feature type="repeat" description="ANK" evidence="1">
    <location>
        <begin position="104"/>
        <end position="136"/>
    </location>
</feature>
<evidence type="ECO:0000313" key="2">
    <source>
        <dbReference type="EMBL" id="TDD98564.1"/>
    </source>
</evidence>
<proteinExistence type="predicted"/>
<gene>
    <name evidence="2" type="ORF">E0F76_05395</name>
</gene>
<dbReference type="InterPro" id="IPR002110">
    <property type="entry name" value="Ankyrin_rpt"/>
</dbReference>
<dbReference type="AlphaFoldDB" id="A0A4R5CM30"/>
<dbReference type="EMBL" id="SMFK01000002">
    <property type="protein sequence ID" value="TDD98564.1"/>
    <property type="molecule type" value="Genomic_DNA"/>
</dbReference>
<dbReference type="SUPFAM" id="SSF48403">
    <property type="entry name" value="Ankyrin repeat"/>
    <property type="match status" value="1"/>
</dbReference>
<keyword evidence="1" id="KW-0040">ANK repeat</keyword>
<reference evidence="2 3" key="1">
    <citation type="submission" date="2019-03" db="EMBL/GenBank/DDBJ databases">
        <title>Flavobacterium AR-3-4 sp. nov. isolated from arctic soil.</title>
        <authorList>
            <person name="Chaudhary D.K."/>
        </authorList>
    </citation>
    <scope>NUCLEOTIDE SEQUENCE [LARGE SCALE GENOMIC DNA]</scope>
    <source>
        <strain evidence="2 3">AR-3-4</strain>
    </source>
</reference>
<dbReference type="InterPro" id="IPR036770">
    <property type="entry name" value="Ankyrin_rpt-contain_sf"/>
</dbReference>
<keyword evidence="3" id="KW-1185">Reference proteome</keyword>
<name>A0A4R5CM30_9FLAO</name>
<evidence type="ECO:0000256" key="1">
    <source>
        <dbReference type="PROSITE-ProRule" id="PRU00023"/>
    </source>
</evidence>
<dbReference type="OrthoDB" id="407974at2"/>
<organism evidence="2 3">
    <name type="scientific">Flavobacterium cellulosilyticum</name>
    <dbReference type="NCBI Taxonomy" id="2541731"/>
    <lineage>
        <taxon>Bacteria</taxon>
        <taxon>Pseudomonadati</taxon>
        <taxon>Bacteroidota</taxon>
        <taxon>Flavobacteriia</taxon>
        <taxon>Flavobacteriales</taxon>
        <taxon>Flavobacteriaceae</taxon>
        <taxon>Flavobacterium</taxon>
    </lineage>
</organism>
<comment type="caution">
    <text evidence="2">The sequence shown here is derived from an EMBL/GenBank/DDBJ whole genome shotgun (WGS) entry which is preliminary data.</text>
</comment>
<dbReference type="PROSITE" id="PS50088">
    <property type="entry name" value="ANK_REPEAT"/>
    <property type="match status" value="1"/>
</dbReference>
<sequence>MKKKHIGFSILLVLLFYGVYSYRSKMDKDNWAEESPEIKYSKERIEEVWGGVLQGNNPALFYGTPLYDVADAMSGLIYFRNEEKITKLIDEIPKEYINYQEGNYGMTIGHFALLTNNMVAIRKLLDRGLNPNLMDKNGNAIIIDINGPAYAHLPESLETLKFMIKKGANVNLYSKRILVRTPLIRAVNSNFKNVRVLIAAGADPHFIDVSDNSPFESALSAALLNRDMEIINYLIFDQKVDFRTLKYPLDSKFHPGEYKILHLLREHAPDLNSKDYKEKMKLVAYLKTQGLDYWKTPIPDNIKNNPNFTQEYLSKY</sequence>
<dbReference type="RefSeq" id="WP_132002433.1">
    <property type="nucleotide sequence ID" value="NZ_SMFK01000002.1"/>
</dbReference>
<accession>A0A4R5CM30</accession>
<dbReference type="Gene3D" id="1.25.40.20">
    <property type="entry name" value="Ankyrin repeat-containing domain"/>
    <property type="match status" value="1"/>
</dbReference>
<evidence type="ECO:0000313" key="3">
    <source>
        <dbReference type="Proteomes" id="UP000295479"/>
    </source>
</evidence>
<dbReference type="Proteomes" id="UP000295479">
    <property type="component" value="Unassembled WGS sequence"/>
</dbReference>
<protein>
    <submittedName>
        <fullName evidence="2">Ankyrin repeat domain-containing protein</fullName>
    </submittedName>
</protein>